<gene>
    <name evidence="2" type="ORF">O0235_12105</name>
</gene>
<protein>
    <submittedName>
        <fullName evidence="2">Uncharacterized protein</fullName>
    </submittedName>
</protein>
<organism evidence="2 3">
    <name type="scientific">Tepidiforma flava</name>
    <dbReference type="NCBI Taxonomy" id="3004094"/>
    <lineage>
        <taxon>Bacteria</taxon>
        <taxon>Bacillati</taxon>
        <taxon>Chloroflexota</taxon>
        <taxon>Tepidiformia</taxon>
        <taxon>Tepidiformales</taxon>
        <taxon>Tepidiformaceae</taxon>
        <taxon>Tepidiforma</taxon>
    </lineage>
</organism>
<dbReference type="Proteomes" id="UP001212803">
    <property type="component" value="Chromosome"/>
</dbReference>
<dbReference type="EMBL" id="CP115149">
    <property type="protein sequence ID" value="WBL35513.1"/>
    <property type="molecule type" value="Genomic_DNA"/>
</dbReference>
<proteinExistence type="predicted"/>
<evidence type="ECO:0000313" key="2">
    <source>
        <dbReference type="EMBL" id="WBL35513.1"/>
    </source>
</evidence>
<feature type="compositionally biased region" description="Acidic residues" evidence="1">
    <location>
        <begin position="9"/>
        <end position="22"/>
    </location>
</feature>
<dbReference type="RefSeq" id="WP_270056039.1">
    <property type="nucleotide sequence ID" value="NZ_CP115149.1"/>
</dbReference>
<accession>A0ABY7M4Q3</accession>
<feature type="region of interest" description="Disordered" evidence="1">
    <location>
        <begin position="39"/>
        <end position="62"/>
    </location>
</feature>
<keyword evidence="3" id="KW-1185">Reference proteome</keyword>
<sequence>MLGGRQAAVDEEDAGAFAGEEDGDGAAVADALVLRARAGDDRDLAGEPVSPSAASVRRDAGL</sequence>
<name>A0ABY7M4Q3_9CHLR</name>
<evidence type="ECO:0000256" key="1">
    <source>
        <dbReference type="SAM" id="MobiDB-lite"/>
    </source>
</evidence>
<evidence type="ECO:0000313" key="3">
    <source>
        <dbReference type="Proteomes" id="UP001212803"/>
    </source>
</evidence>
<reference evidence="2 3" key="1">
    <citation type="journal article" date="2023" name="ISME J.">
        <title>Thermophilic Dehalococcoidia with unusual traits shed light on an unexpected past.</title>
        <authorList>
            <person name="Palmer M."/>
            <person name="Covington J.K."/>
            <person name="Zhou E.M."/>
            <person name="Thomas S.C."/>
            <person name="Habib N."/>
            <person name="Seymour C.O."/>
            <person name="Lai D."/>
            <person name="Johnston J."/>
            <person name="Hashimi A."/>
            <person name="Jiao J.Y."/>
            <person name="Muok A.R."/>
            <person name="Liu L."/>
            <person name="Xian W.D."/>
            <person name="Zhi X.Y."/>
            <person name="Li M.M."/>
            <person name="Silva L.P."/>
            <person name="Bowen B.P."/>
            <person name="Louie K."/>
            <person name="Briegel A."/>
            <person name="Pett-Ridge J."/>
            <person name="Weber P.K."/>
            <person name="Tocheva E.I."/>
            <person name="Woyke T."/>
            <person name="Northen T.R."/>
            <person name="Mayali X."/>
            <person name="Li W.J."/>
            <person name="Hedlund B.P."/>
        </authorList>
    </citation>
    <scope>NUCLEOTIDE SEQUENCE [LARGE SCALE GENOMIC DNA]</scope>
    <source>
        <strain evidence="2 3">YIM 72310</strain>
    </source>
</reference>
<feature type="region of interest" description="Disordered" evidence="1">
    <location>
        <begin position="1"/>
        <end position="22"/>
    </location>
</feature>